<dbReference type="Gene3D" id="3.90.1640.10">
    <property type="entry name" value="inorganic pyrophosphatase (n-terminal core)"/>
    <property type="match status" value="1"/>
</dbReference>
<dbReference type="EC" id="3.1.3.7" evidence="3"/>
<dbReference type="Pfam" id="PF02272">
    <property type="entry name" value="DHHA1"/>
    <property type="match status" value="1"/>
</dbReference>
<evidence type="ECO:0000259" key="2">
    <source>
        <dbReference type="Pfam" id="PF02272"/>
    </source>
</evidence>
<feature type="domain" description="DDH" evidence="1">
    <location>
        <begin position="35"/>
        <end position="177"/>
    </location>
</feature>
<dbReference type="PANTHER" id="PTHR47618">
    <property type="entry name" value="BIFUNCTIONAL OLIGORIBONUCLEASE AND PAP PHOSPHATASE NRNA"/>
    <property type="match status" value="1"/>
</dbReference>
<dbReference type="InterPro" id="IPR051319">
    <property type="entry name" value="Oligoribo/pAp-PDE_c-di-AMP_PDE"/>
</dbReference>
<evidence type="ECO:0000259" key="1">
    <source>
        <dbReference type="Pfam" id="PF01368"/>
    </source>
</evidence>
<dbReference type="KEGG" id="dsc:ABOD76_13070"/>
<evidence type="ECO:0000313" key="3">
    <source>
        <dbReference type="EMBL" id="XBV84372.1"/>
    </source>
</evidence>
<gene>
    <name evidence="3" type="ORF">ABOD76_13070</name>
</gene>
<dbReference type="InterPro" id="IPR001667">
    <property type="entry name" value="DDH_dom"/>
</dbReference>
<reference evidence="3" key="1">
    <citation type="submission" date="2024-06" db="EMBL/GenBank/DDBJ databases">
        <title>Draft Genome Sequence of Deinococcus sonorensis Type Strain KR-87, a Biofilm Producing Representative of the Genus Deinococcus.</title>
        <authorList>
            <person name="Boren L.S."/>
            <person name="Grosso R.A."/>
            <person name="Hugenberg-Cox A.N."/>
            <person name="Hill J.T.E."/>
            <person name="Albert C.M."/>
            <person name="Tuohy J.M."/>
        </authorList>
    </citation>
    <scope>NUCLEOTIDE SEQUENCE</scope>
    <source>
        <strain evidence="3">KR-87</strain>
    </source>
</reference>
<protein>
    <submittedName>
        <fullName evidence="3">Bifunctional oligoribonuclease/PAP phosphatase NrnA</fullName>
        <ecNumber evidence="3">3.1.3.7</ecNumber>
    </submittedName>
</protein>
<feature type="domain" description="DHHA1" evidence="2">
    <location>
        <begin position="253"/>
        <end position="338"/>
    </location>
</feature>
<dbReference type="EMBL" id="CP158299">
    <property type="protein sequence ID" value="XBV84372.1"/>
    <property type="molecule type" value="Genomic_DNA"/>
</dbReference>
<dbReference type="RefSeq" id="WP_350242409.1">
    <property type="nucleotide sequence ID" value="NZ_CP158299.1"/>
</dbReference>
<dbReference type="GO" id="GO:0008441">
    <property type="term" value="F:3'(2'),5'-bisphosphate nucleotidase activity"/>
    <property type="evidence" value="ECO:0007669"/>
    <property type="project" value="UniProtKB-EC"/>
</dbReference>
<dbReference type="AlphaFoldDB" id="A0AAU7U845"/>
<dbReference type="Gene3D" id="3.10.310.30">
    <property type="match status" value="1"/>
</dbReference>
<dbReference type="InterPro" id="IPR003156">
    <property type="entry name" value="DHHA1_dom"/>
</dbReference>
<dbReference type="SUPFAM" id="SSF64182">
    <property type="entry name" value="DHH phosphoesterases"/>
    <property type="match status" value="1"/>
</dbReference>
<dbReference type="GO" id="GO:0003676">
    <property type="term" value="F:nucleic acid binding"/>
    <property type="evidence" value="ECO:0007669"/>
    <property type="project" value="InterPro"/>
</dbReference>
<accession>A0AAU7U845</accession>
<proteinExistence type="predicted"/>
<sequence>MNAPASSTPQNTPEPRYAQLVQEAAHQLVAHTGPVVILSHVDPDGDALGSCLGLQRALKAVGCSACTYMDVPHYLRFLAEPGEVETRLDEWPENALLAVLDVDNNDLNRVAGADLSRFQGRVVNLDHHGTNLRRADLSLVDPSQAATASIVTDIVDVMLQEAGVAWTAAIATPLLTGLNTDTGSFRFASTTPAVLRCAARLVEHGAQLAWINERLSQNPPRYYLLLREVLESLQFSFGGLLVTARIDQTMLDRAGAQWDDVESYVNTIRSAEGTELATIFKDYGDRVKLSIRSRGRASAQNIAVSLGGGGHFPAAGATVEAPYAEVQPRFEAAVQAELQRCGLL</sequence>
<dbReference type="Pfam" id="PF01368">
    <property type="entry name" value="DHH"/>
    <property type="match status" value="1"/>
</dbReference>
<dbReference type="PANTHER" id="PTHR47618:SF1">
    <property type="entry name" value="BIFUNCTIONAL OLIGORIBONUCLEASE AND PAP PHOSPHATASE NRNA"/>
    <property type="match status" value="1"/>
</dbReference>
<organism evidence="3">
    <name type="scientific">Deinococcus sonorensis KR-87</name>
    <dbReference type="NCBI Taxonomy" id="694439"/>
    <lineage>
        <taxon>Bacteria</taxon>
        <taxon>Thermotogati</taxon>
        <taxon>Deinococcota</taxon>
        <taxon>Deinococci</taxon>
        <taxon>Deinococcales</taxon>
        <taxon>Deinococcaceae</taxon>
        <taxon>Deinococcus</taxon>
    </lineage>
</organism>
<name>A0AAU7U845_9DEIO</name>
<keyword evidence="3" id="KW-0378">Hydrolase</keyword>
<dbReference type="InterPro" id="IPR038763">
    <property type="entry name" value="DHH_sf"/>
</dbReference>